<keyword evidence="1" id="KW-0805">Transcription regulation</keyword>
<dbReference type="GO" id="GO:0003677">
    <property type="term" value="F:DNA binding"/>
    <property type="evidence" value="ECO:0007669"/>
    <property type="project" value="UniProtKB-KW"/>
</dbReference>
<evidence type="ECO:0000259" key="4">
    <source>
        <dbReference type="PROSITE" id="PS50949"/>
    </source>
</evidence>
<proteinExistence type="predicted"/>
<dbReference type="Gene3D" id="1.10.10.10">
    <property type="entry name" value="Winged helix-like DNA-binding domain superfamily/Winged helix DNA-binding domain"/>
    <property type="match status" value="1"/>
</dbReference>
<dbReference type="CDD" id="cd07377">
    <property type="entry name" value="WHTH_GntR"/>
    <property type="match status" value="1"/>
</dbReference>
<accession>A0A9X2IS59</accession>
<dbReference type="Pfam" id="PF00392">
    <property type="entry name" value="GntR"/>
    <property type="match status" value="1"/>
</dbReference>
<dbReference type="EMBL" id="JAMBOL010000031">
    <property type="protein sequence ID" value="MCM3716213.1"/>
    <property type="molecule type" value="Genomic_DNA"/>
</dbReference>
<dbReference type="Proteomes" id="UP001139179">
    <property type="component" value="Unassembled WGS sequence"/>
</dbReference>
<keyword evidence="3" id="KW-0804">Transcription</keyword>
<dbReference type="InterPro" id="IPR036390">
    <property type="entry name" value="WH_DNA-bd_sf"/>
</dbReference>
<keyword evidence="6" id="KW-1185">Reference proteome</keyword>
<sequence>MGEAKRLTQAEKIALKLRNMIILQQVKPNERINQDSISKQLGVSKIPLRESLKILEAEGLVYSVPYKGAFVGNITIEYVQETYYLRSVLEGISCAQATPFFDQASLAKLRQFLIHAEAALEKEDLERFIRKSEGFHDFIHGMSGYKRVSMMIQQLNTRSLVLRFYPEEQCYLSLKEHTFIYERIEAGDSEGAGNAMRMHVQRSGMDTVKELQSKLADQS</sequence>
<dbReference type="Gene3D" id="1.20.120.530">
    <property type="entry name" value="GntR ligand-binding domain-like"/>
    <property type="match status" value="1"/>
</dbReference>
<reference evidence="5" key="1">
    <citation type="submission" date="2022-05" db="EMBL/GenBank/DDBJ databases">
        <title>Comparative Genomics of Spacecraft Associated Microbes.</title>
        <authorList>
            <person name="Tran M.T."/>
            <person name="Wright A."/>
            <person name="Seuylemezian A."/>
            <person name="Eisen J."/>
            <person name="Coil D."/>
        </authorList>
    </citation>
    <scope>NUCLEOTIDE SEQUENCE</scope>
    <source>
        <strain evidence="5">214.1.1</strain>
    </source>
</reference>
<evidence type="ECO:0000256" key="1">
    <source>
        <dbReference type="ARBA" id="ARBA00023015"/>
    </source>
</evidence>
<dbReference type="AlphaFoldDB" id="A0A9X2IS59"/>
<gene>
    <name evidence="5" type="ORF">M3202_19405</name>
</gene>
<dbReference type="PANTHER" id="PTHR43537">
    <property type="entry name" value="TRANSCRIPTIONAL REGULATOR, GNTR FAMILY"/>
    <property type="match status" value="1"/>
</dbReference>
<dbReference type="SUPFAM" id="SSF46785">
    <property type="entry name" value="Winged helix' DNA-binding domain"/>
    <property type="match status" value="1"/>
</dbReference>
<evidence type="ECO:0000313" key="5">
    <source>
        <dbReference type="EMBL" id="MCM3716213.1"/>
    </source>
</evidence>
<dbReference type="InterPro" id="IPR000524">
    <property type="entry name" value="Tscrpt_reg_HTH_GntR"/>
</dbReference>
<feature type="domain" description="HTH gntR-type" evidence="4">
    <location>
        <begin position="7"/>
        <end position="74"/>
    </location>
</feature>
<comment type="caution">
    <text evidence="5">The sequence shown here is derived from an EMBL/GenBank/DDBJ whole genome shotgun (WGS) entry which is preliminary data.</text>
</comment>
<dbReference type="InterPro" id="IPR011711">
    <property type="entry name" value="GntR_C"/>
</dbReference>
<evidence type="ECO:0000256" key="3">
    <source>
        <dbReference type="ARBA" id="ARBA00023163"/>
    </source>
</evidence>
<dbReference type="SMART" id="SM00895">
    <property type="entry name" value="FCD"/>
    <property type="match status" value="1"/>
</dbReference>
<dbReference type="InterPro" id="IPR036388">
    <property type="entry name" value="WH-like_DNA-bd_sf"/>
</dbReference>
<evidence type="ECO:0000256" key="2">
    <source>
        <dbReference type="ARBA" id="ARBA00023125"/>
    </source>
</evidence>
<dbReference type="RefSeq" id="WP_251224887.1">
    <property type="nucleotide sequence ID" value="NZ_JAMBOL010000031.1"/>
</dbReference>
<dbReference type="SMART" id="SM00345">
    <property type="entry name" value="HTH_GNTR"/>
    <property type="match status" value="1"/>
</dbReference>
<dbReference type="PROSITE" id="PS50949">
    <property type="entry name" value="HTH_GNTR"/>
    <property type="match status" value="1"/>
</dbReference>
<evidence type="ECO:0000313" key="6">
    <source>
        <dbReference type="Proteomes" id="UP001139179"/>
    </source>
</evidence>
<organism evidence="5 6">
    <name type="scientific">Halalkalibacter oceani</name>
    <dbReference type="NCBI Taxonomy" id="1653776"/>
    <lineage>
        <taxon>Bacteria</taxon>
        <taxon>Bacillati</taxon>
        <taxon>Bacillota</taxon>
        <taxon>Bacilli</taxon>
        <taxon>Bacillales</taxon>
        <taxon>Bacillaceae</taxon>
        <taxon>Halalkalibacter</taxon>
    </lineage>
</organism>
<dbReference type="SUPFAM" id="SSF48008">
    <property type="entry name" value="GntR ligand-binding domain-like"/>
    <property type="match status" value="1"/>
</dbReference>
<dbReference type="GO" id="GO:0003700">
    <property type="term" value="F:DNA-binding transcription factor activity"/>
    <property type="evidence" value="ECO:0007669"/>
    <property type="project" value="InterPro"/>
</dbReference>
<name>A0A9X2IS59_9BACI</name>
<dbReference type="InterPro" id="IPR008920">
    <property type="entry name" value="TF_FadR/GntR_C"/>
</dbReference>
<dbReference type="PANTHER" id="PTHR43537:SF24">
    <property type="entry name" value="GLUCONATE OPERON TRANSCRIPTIONAL REPRESSOR"/>
    <property type="match status" value="1"/>
</dbReference>
<dbReference type="Pfam" id="PF07729">
    <property type="entry name" value="FCD"/>
    <property type="match status" value="1"/>
</dbReference>
<keyword evidence="2" id="KW-0238">DNA-binding</keyword>
<protein>
    <submittedName>
        <fullName evidence="5">GntR family transcriptional regulator</fullName>
    </submittedName>
</protein>